<dbReference type="AlphaFoldDB" id="A0A6J5E5J7"/>
<evidence type="ECO:0000313" key="3">
    <source>
        <dbReference type="Proteomes" id="UP000494363"/>
    </source>
</evidence>
<reference evidence="2 3" key="1">
    <citation type="submission" date="2020-04" db="EMBL/GenBank/DDBJ databases">
        <authorList>
            <person name="De Canck E."/>
        </authorList>
    </citation>
    <scope>NUCLEOTIDE SEQUENCE [LARGE SCALE GENOMIC DNA]</scope>
    <source>
        <strain evidence="2 3">LMG 29542</strain>
    </source>
</reference>
<feature type="region of interest" description="Disordered" evidence="1">
    <location>
        <begin position="176"/>
        <end position="195"/>
    </location>
</feature>
<evidence type="ECO:0000313" key="2">
    <source>
        <dbReference type="EMBL" id="CAB3761643.1"/>
    </source>
</evidence>
<organism evidence="2 3">
    <name type="scientific">Paraburkholderia humisilvae</name>
    <dbReference type="NCBI Taxonomy" id="627669"/>
    <lineage>
        <taxon>Bacteria</taxon>
        <taxon>Pseudomonadati</taxon>
        <taxon>Pseudomonadota</taxon>
        <taxon>Betaproteobacteria</taxon>
        <taxon>Burkholderiales</taxon>
        <taxon>Burkholderiaceae</taxon>
        <taxon>Paraburkholderia</taxon>
    </lineage>
</organism>
<dbReference type="EMBL" id="CADIKH010000018">
    <property type="protein sequence ID" value="CAB3761643.1"/>
    <property type="molecule type" value="Genomic_DNA"/>
</dbReference>
<accession>A0A6J5E5J7</accession>
<name>A0A6J5E5J7_9BURK</name>
<dbReference type="Pfam" id="PF05861">
    <property type="entry name" value="PhnI"/>
    <property type="match status" value="1"/>
</dbReference>
<feature type="region of interest" description="Disordered" evidence="1">
    <location>
        <begin position="365"/>
        <end position="398"/>
    </location>
</feature>
<proteinExistence type="predicted"/>
<keyword evidence="2" id="KW-0808">Transferase</keyword>
<keyword evidence="3" id="KW-1185">Reference proteome</keyword>
<dbReference type="RefSeq" id="WP_175228296.1">
    <property type="nucleotide sequence ID" value="NZ_CADIKH010000018.1"/>
</dbReference>
<feature type="compositionally biased region" description="Low complexity" evidence="1">
    <location>
        <begin position="383"/>
        <end position="398"/>
    </location>
</feature>
<dbReference type="GO" id="GO:0061693">
    <property type="term" value="F:alpha-D-ribose 1-methylphosphonate 5-triphosphate synthase activity"/>
    <property type="evidence" value="ECO:0007669"/>
    <property type="project" value="UniProtKB-EC"/>
</dbReference>
<sequence length="398" mass="43030">MYVAVKGGERAIEASWRLLDQERRGDTRLAELSVAQIREQLRLAVSRVMTEGSVYDEELAALAIKQAAGDLVEAIFLLRAYRTTLPRFGYTQPLRTDAIHAERRISATFKDVPGGQLLGPTYDYTQRLLDFALLAEGEADRASASLEAEGRPSGARDVAQESMPRVVALLDKEGLIEQETPAPGAPEPGDLSREPLAFPASRATRLQNLARGDEGFLLAMGYATQRGYSHTHPFAGEIRFGSVAVEMVLDELGEAVDIGEIDVTECQMINQFAGSSAAPPSFTQGYGLAFGHSERKAMAMALVDRALRSEELGEALSSPTQDVEFMLSHSDNVEASGFVQHLKLPHYVDFQSELELVRRLRAQHPATAAAPRGGNGTDGHPGHGAAAANPHAQQEEAA</sequence>
<evidence type="ECO:0000256" key="1">
    <source>
        <dbReference type="SAM" id="MobiDB-lite"/>
    </source>
</evidence>
<dbReference type="InterPro" id="IPR008773">
    <property type="entry name" value="PhnI"/>
</dbReference>
<dbReference type="GO" id="GO:0019634">
    <property type="term" value="P:organic phosphonate metabolic process"/>
    <property type="evidence" value="ECO:0007669"/>
    <property type="project" value="InterPro"/>
</dbReference>
<dbReference type="EC" id="2.7.8.37" evidence="2"/>
<gene>
    <name evidence="2" type="primary">phnI</name>
    <name evidence="2" type="ORF">LMG29542_04139</name>
</gene>
<dbReference type="PIRSF" id="PIRSF007313">
    <property type="entry name" value="PhnI"/>
    <property type="match status" value="1"/>
</dbReference>
<protein>
    <submittedName>
        <fullName evidence="2">Alpha-D-ribose 1-methylphosphonate 5-triphosphate synthase subunit PhnI</fullName>
        <ecNumber evidence="2">2.7.8.37</ecNumber>
    </submittedName>
</protein>
<dbReference type="Proteomes" id="UP000494363">
    <property type="component" value="Unassembled WGS sequence"/>
</dbReference>